<evidence type="ECO:0000259" key="1">
    <source>
        <dbReference type="PROSITE" id="PS51688"/>
    </source>
</evidence>
<dbReference type="Proteomes" id="UP000315321">
    <property type="component" value="Unassembled WGS sequence"/>
</dbReference>
<dbReference type="InterPro" id="IPR021251">
    <property type="entry name" value="DUF2793"/>
</dbReference>
<proteinExistence type="predicted"/>
<protein>
    <submittedName>
        <fullName evidence="2">DUF2793 domain-containing protein</fullName>
    </submittedName>
</protein>
<gene>
    <name evidence="2" type="ORF">FO470_05000</name>
</gene>
<comment type="caution">
    <text evidence="2">The sequence shown here is derived from an EMBL/GenBank/DDBJ whole genome shotgun (WGS) entry which is preliminary data.</text>
</comment>
<dbReference type="InterPro" id="IPR030392">
    <property type="entry name" value="S74_ICA"/>
</dbReference>
<dbReference type="RefSeq" id="WP_144341774.1">
    <property type="nucleotide sequence ID" value="NZ_VMBP01000001.1"/>
</dbReference>
<reference evidence="2 3" key="1">
    <citation type="submission" date="2019-07" db="EMBL/GenBank/DDBJ databases">
        <authorList>
            <person name="Grouzdev D.S."/>
        </authorList>
    </citation>
    <scope>NUCLEOTIDE SEQUENCE [LARGE SCALE GENOMIC DNA]</scope>
    <source>
        <strain evidence="2 3">3C</strain>
    </source>
</reference>
<dbReference type="PROSITE" id="PS51688">
    <property type="entry name" value="ICA"/>
    <property type="match status" value="1"/>
</dbReference>
<evidence type="ECO:0000313" key="2">
    <source>
        <dbReference type="EMBL" id="TSJ64619.1"/>
    </source>
</evidence>
<sequence>MADYYNTGTVSVAADGITVTGAGTFWEPIIRDGDTMEVAGQRVTVGVVVGNTALVLASPVAGAPISGAAYAIRFDAPTRFKNVTLLSQVRSMLDQIGIFEKARPNYEVQSLGTNAPPGAPVTGDLYVVGTAPTGAWAGQANNLAQWTGSAWLITAPQRGTTVVSVATGKTYIWSGGAWGVYVPPSPFIEGLMDDADAAAARATLGAWEDRGYVPVQQGTGIDQSGNLIKIGLKTGNKIGITVDTTNFGNLAREGAAEFTGTPTAPTAAAATNTTQIATTAFVWAWANASVRESSTGMLKGPGFRDTGSGYGGHLRLQMSNKLSFHWNNGFYYNVDDNSWVLINSSPSDGNLKKDVSDLHGALAKVRALEPKEFEFVADLPIAHTLGRHPGLIAQNVQTVLPSAIEESTLPESEDSYLRYAQDADKQLIALLIGAVKELAARVEQLEGA</sequence>
<accession>A0ABY3DWR5</accession>
<keyword evidence="3" id="KW-1185">Reference proteome</keyword>
<dbReference type="Pfam" id="PF10983">
    <property type="entry name" value="DUF2793"/>
    <property type="match status" value="1"/>
</dbReference>
<organism evidence="2 3">
    <name type="scientific">Ancylobacter moscoviensis</name>
    <dbReference type="NCBI Taxonomy" id="2597768"/>
    <lineage>
        <taxon>Bacteria</taxon>
        <taxon>Pseudomonadati</taxon>
        <taxon>Pseudomonadota</taxon>
        <taxon>Alphaproteobacteria</taxon>
        <taxon>Hyphomicrobiales</taxon>
        <taxon>Xanthobacteraceae</taxon>
        <taxon>Ancylobacter</taxon>
    </lineage>
</organism>
<dbReference type="EMBL" id="VMBP01000001">
    <property type="protein sequence ID" value="TSJ64619.1"/>
    <property type="molecule type" value="Genomic_DNA"/>
</dbReference>
<name>A0ABY3DWR5_9HYPH</name>
<dbReference type="Pfam" id="PF13884">
    <property type="entry name" value="Peptidase_S74"/>
    <property type="match status" value="1"/>
</dbReference>
<feature type="domain" description="Peptidase S74" evidence="1">
    <location>
        <begin position="347"/>
        <end position="448"/>
    </location>
</feature>
<evidence type="ECO:0000313" key="3">
    <source>
        <dbReference type="Proteomes" id="UP000315321"/>
    </source>
</evidence>